<dbReference type="PANTHER" id="PTHR30173">
    <property type="entry name" value="SIGMA 19 FACTOR"/>
    <property type="match status" value="1"/>
</dbReference>
<feature type="domain" description="RNA polymerase sigma-70 region 2" evidence="2">
    <location>
        <begin position="42"/>
        <end position="106"/>
    </location>
</feature>
<dbReference type="SUPFAM" id="SSF88946">
    <property type="entry name" value="Sigma2 domain of RNA polymerase sigma factors"/>
    <property type="match status" value="1"/>
</dbReference>
<sequence>MSDSEFPGENGNDDKNAKNANAKKAENAKDGANANEFLAARFESHRGHLRAVAYRMLGSLSEADDAVQEAWLKLSRVDADRVDNLGGWLTTVVGRVCLDMLRSRRSRGEEPLGPQAEGPGVRMPEPVLSPVSGIDPEQEALLADSVGLGPVVTFPSAPRRHARAPKFSASLEQGGTPFAAPGTDPSTSSTRACARHAESTLPQALDSARAGGTPMTPQGPPSGRTTGM</sequence>
<evidence type="ECO:0000256" key="1">
    <source>
        <dbReference type="SAM" id="MobiDB-lite"/>
    </source>
</evidence>
<evidence type="ECO:0000259" key="2">
    <source>
        <dbReference type="Pfam" id="PF04542"/>
    </source>
</evidence>
<dbReference type="InterPro" id="IPR013325">
    <property type="entry name" value="RNA_pol_sigma_r2"/>
</dbReference>
<evidence type="ECO:0000313" key="3">
    <source>
        <dbReference type="EMBL" id="GAX53527.1"/>
    </source>
</evidence>
<name>A0A250VH65_STROL</name>
<protein>
    <submittedName>
        <fullName evidence="3">RNA polymerase sigma factor</fullName>
    </submittedName>
</protein>
<reference evidence="4" key="1">
    <citation type="submission" date="2017-05" db="EMBL/GenBank/DDBJ databases">
        <title>Streptomyces olivochromogenes NBRC 3561 whole genome shotgun sequence.</title>
        <authorList>
            <person name="Dohra H."/>
            <person name="Kodani S."/>
        </authorList>
    </citation>
    <scope>NUCLEOTIDE SEQUENCE [LARGE SCALE GENOMIC DNA]</scope>
    <source>
        <strain evidence="4">NBRC 3561</strain>
    </source>
</reference>
<dbReference type="Gene3D" id="1.10.1740.10">
    <property type="match status" value="1"/>
</dbReference>
<keyword evidence="4" id="KW-1185">Reference proteome</keyword>
<gene>
    <name evidence="3" type="ORF">SO3561_05055</name>
</gene>
<dbReference type="EMBL" id="BDQI01000010">
    <property type="protein sequence ID" value="GAX53527.1"/>
    <property type="molecule type" value="Genomic_DNA"/>
</dbReference>
<feature type="region of interest" description="Disordered" evidence="1">
    <location>
        <begin position="159"/>
        <end position="228"/>
    </location>
</feature>
<accession>A0A250VH65</accession>
<dbReference type="InterPro" id="IPR007627">
    <property type="entry name" value="RNA_pol_sigma70_r2"/>
</dbReference>
<comment type="caution">
    <text evidence="3">The sequence shown here is derived from an EMBL/GenBank/DDBJ whole genome shotgun (WGS) entry which is preliminary data.</text>
</comment>
<dbReference type="PANTHER" id="PTHR30173:SF43">
    <property type="entry name" value="ECF RNA POLYMERASE SIGMA FACTOR SIGI-RELATED"/>
    <property type="match status" value="1"/>
</dbReference>
<feature type="compositionally biased region" description="Basic and acidic residues" evidence="1">
    <location>
        <begin position="12"/>
        <end position="29"/>
    </location>
</feature>
<dbReference type="InterPro" id="IPR052704">
    <property type="entry name" value="ECF_Sigma-70_Domain"/>
</dbReference>
<dbReference type="AlphaFoldDB" id="A0A250VH65"/>
<dbReference type="STRING" id="1963.AQJ27_22755"/>
<evidence type="ECO:0000313" key="4">
    <source>
        <dbReference type="Proteomes" id="UP000217446"/>
    </source>
</evidence>
<dbReference type="GO" id="GO:0006352">
    <property type="term" value="P:DNA-templated transcription initiation"/>
    <property type="evidence" value="ECO:0007669"/>
    <property type="project" value="InterPro"/>
</dbReference>
<proteinExistence type="predicted"/>
<organism evidence="3 4">
    <name type="scientific">Streptomyces olivochromogenes</name>
    <dbReference type="NCBI Taxonomy" id="1963"/>
    <lineage>
        <taxon>Bacteria</taxon>
        <taxon>Bacillati</taxon>
        <taxon>Actinomycetota</taxon>
        <taxon>Actinomycetes</taxon>
        <taxon>Kitasatosporales</taxon>
        <taxon>Streptomycetaceae</taxon>
        <taxon>Streptomyces</taxon>
    </lineage>
</organism>
<dbReference type="Proteomes" id="UP000217446">
    <property type="component" value="Unassembled WGS sequence"/>
</dbReference>
<feature type="region of interest" description="Disordered" evidence="1">
    <location>
        <begin position="1"/>
        <end position="31"/>
    </location>
</feature>
<dbReference type="GO" id="GO:0016987">
    <property type="term" value="F:sigma factor activity"/>
    <property type="evidence" value="ECO:0007669"/>
    <property type="project" value="TreeGrafter"/>
</dbReference>
<dbReference type="Pfam" id="PF04542">
    <property type="entry name" value="Sigma70_r2"/>
    <property type="match status" value="1"/>
</dbReference>